<sequence>MTATNLHLYVMVAPLLSAFAVNLLGRRNRTWIGPIAVGALSFSTIGALLTMQRVWQHGAYRYTVGNWKPPYGIELVIDPLSALMLLLVSTVALIATVGALKSVEQELPGRDHLFFTLYLILVAGLLGLVMTGDAFNLYVLLEITSITTYGLIAMGRGRAPLASFNYIIMGSIGACFYLLGAGYLYILTGTLNMADIASILPGLQSHAAMATAFGFMIVGLWVKMAFFPLHNWLPNAYSLAPTGAGMMIAPLMTKVTVYLMIRIMFSVFSPEYTFFAHAGVQSGIVWVASLAILCASALALAQRNLRRMLTYILVAEVGYMVGGVWLANSTGMTGAVLHIVNDALMTLCLFLAAAAIIYRTGSLDFDRLTGLYRRMPLTMAAFTVGAFSMIGVPPTCGFFSKWYLILGAVEAGHWEFVAALLLSSLINAVLFFRIIEIAYFKPAPQPTSGGVLAGEAPLMLLKPLLLTAFALIVVGISSGPLVSQIIRLALPAGFAP</sequence>
<dbReference type="GO" id="GO:0008137">
    <property type="term" value="F:NADH dehydrogenase (ubiquinone) activity"/>
    <property type="evidence" value="ECO:0007669"/>
    <property type="project" value="InterPro"/>
</dbReference>
<dbReference type="InterPro" id="IPR001750">
    <property type="entry name" value="ND/Mrp_TM"/>
</dbReference>
<feature type="transmembrane region" description="Helical" evidence="8">
    <location>
        <begin position="206"/>
        <end position="227"/>
    </location>
</feature>
<keyword evidence="11" id="KW-1185">Reference proteome</keyword>
<dbReference type="GO" id="GO:0005886">
    <property type="term" value="C:plasma membrane"/>
    <property type="evidence" value="ECO:0007669"/>
    <property type="project" value="UniProtKB-SubCell"/>
</dbReference>
<feature type="transmembrane region" description="Helical" evidence="8">
    <location>
        <begin position="112"/>
        <end position="129"/>
    </location>
</feature>
<comment type="subcellular location">
    <subcellularLocation>
        <location evidence="1">Cell membrane</location>
        <topology evidence="1">Multi-pass membrane protein</topology>
    </subcellularLocation>
    <subcellularLocation>
        <location evidence="7">Membrane</location>
        <topology evidence="7">Multi-pass membrane protein</topology>
    </subcellularLocation>
</comment>
<dbReference type="PRINTS" id="PR01437">
    <property type="entry name" value="NUOXDRDTASE4"/>
</dbReference>
<gene>
    <name evidence="10" type="ORF">A7E78_10495</name>
</gene>
<dbReference type="InterPro" id="IPR003918">
    <property type="entry name" value="NADH_UbQ_OxRdtase"/>
</dbReference>
<feature type="transmembrane region" description="Helical" evidence="8">
    <location>
        <begin position="416"/>
        <end position="435"/>
    </location>
</feature>
<feature type="transmembrane region" description="Helical" evidence="8">
    <location>
        <begin position="6"/>
        <end position="24"/>
    </location>
</feature>
<dbReference type="GO" id="GO:0042773">
    <property type="term" value="P:ATP synthesis coupled electron transport"/>
    <property type="evidence" value="ECO:0007669"/>
    <property type="project" value="InterPro"/>
</dbReference>
<feature type="transmembrane region" description="Helical" evidence="8">
    <location>
        <begin position="464"/>
        <end position="486"/>
    </location>
</feature>
<evidence type="ECO:0000313" key="11">
    <source>
        <dbReference type="Proteomes" id="UP000182517"/>
    </source>
</evidence>
<accession>A0A1L3GQN6</accession>
<dbReference type="EMBL" id="CP015519">
    <property type="protein sequence ID" value="APG28237.1"/>
    <property type="molecule type" value="Genomic_DNA"/>
</dbReference>
<name>A0A1L3GQN6_9BACT</name>
<keyword evidence="4 7" id="KW-0812">Transmembrane</keyword>
<organism evidence="10 11">
    <name type="scientific">Syntrophotalea acetylenivorans</name>
    <dbReference type="NCBI Taxonomy" id="1842532"/>
    <lineage>
        <taxon>Bacteria</taxon>
        <taxon>Pseudomonadati</taxon>
        <taxon>Thermodesulfobacteriota</taxon>
        <taxon>Desulfuromonadia</taxon>
        <taxon>Desulfuromonadales</taxon>
        <taxon>Syntrophotaleaceae</taxon>
        <taxon>Syntrophotalea</taxon>
    </lineage>
</organism>
<evidence type="ECO:0000256" key="1">
    <source>
        <dbReference type="ARBA" id="ARBA00004651"/>
    </source>
</evidence>
<evidence type="ECO:0000256" key="4">
    <source>
        <dbReference type="ARBA" id="ARBA00022692"/>
    </source>
</evidence>
<evidence type="ECO:0000256" key="3">
    <source>
        <dbReference type="ARBA" id="ARBA00022475"/>
    </source>
</evidence>
<dbReference type="STRING" id="1842532.A7E78_10495"/>
<feature type="transmembrane region" description="Helical" evidence="8">
    <location>
        <begin position="31"/>
        <end position="55"/>
    </location>
</feature>
<feature type="transmembrane region" description="Helical" evidence="8">
    <location>
        <begin position="339"/>
        <end position="358"/>
    </location>
</feature>
<feature type="transmembrane region" description="Helical" evidence="8">
    <location>
        <begin position="379"/>
        <end position="404"/>
    </location>
</feature>
<dbReference type="OrthoDB" id="9781596at2"/>
<dbReference type="Proteomes" id="UP000182517">
    <property type="component" value="Chromosome"/>
</dbReference>
<feature type="transmembrane region" description="Helical" evidence="8">
    <location>
        <begin position="135"/>
        <end position="154"/>
    </location>
</feature>
<evidence type="ECO:0000256" key="8">
    <source>
        <dbReference type="SAM" id="Phobius"/>
    </source>
</evidence>
<proteinExistence type="inferred from homology"/>
<evidence type="ECO:0000256" key="6">
    <source>
        <dbReference type="ARBA" id="ARBA00023136"/>
    </source>
</evidence>
<comment type="similarity">
    <text evidence="2">Belongs to the CPA3 antiporters (TC 2.A.63) subunit D family.</text>
</comment>
<feature type="domain" description="NADH:quinone oxidoreductase/Mrp antiporter transmembrane" evidence="9">
    <location>
        <begin position="133"/>
        <end position="426"/>
    </location>
</feature>
<dbReference type="RefSeq" id="WP_072284220.1">
    <property type="nucleotide sequence ID" value="NZ_CP015519.1"/>
</dbReference>
<evidence type="ECO:0000259" key="9">
    <source>
        <dbReference type="Pfam" id="PF00361"/>
    </source>
</evidence>
<keyword evidence="6 8" id="KW-0472">Membrane</keyword>
<evidence type="ECO:0000256" key="7">
    <source>
        <dbReference type="RuleBase" id="RU000320"/>
    </source>
</evidence>
<keyword evidence="5 8" id="KW-1133">Transmembrane helix</keyword>
<dbReference type="AlphaFoldDB" id="A0A1L3GQN6"/>
<feature type="transmembrane region" description="Helical" evidence="8">
    <location>
        <begin position="308"/>
        <end position="327"/>
    </location>
</feature>
<evidence type="ECO:0000256" key="5">
    <source>
        <dbReference type="ARBA" id="ARBA00022989"/>
    </source>
</evidence>
<reference evidence="10 11" key="1">
    <citation type="journal article" date="2017" name="Genome Announc.">
        <title>Complete Genome Sequences of Two Acetylene-Fermenting Pelobacter acetylenicus Strains.</title>
        <authorList>
            <person name="Sutton J.M."/>
            <person name="Baesman S.M."/>
            <person name="Fierst J.L."/>
            <person name="Poret-Peterson A.T."/>
            <person name="Oremland R.S."/>
            <person name="Dunlap D.S."/>
            <person name="Akob D.M."/>
        </authorList>
    </citation>
    <scope>NUCLEOTIDE SEQUENCE [LARGE SCALE GENOMIC DNA]</scope>
    <source>
        <strain evidence="10 11">SFB93</strain>
    </source>
</reference>
<feature type="transmembrane region" description="Helical" evidence="8">
    <location>
        <begin position="239"/>
        <end position="263"/>
    </location>
</feature>
<feature type="transmembrane region" description="Helical" evidence="8">
    <location>
        <begin position="166"/>
        <end position="186"/>
    </location>
</feature>
<protein>
    <submittedName>
        <fullName evidence="10">NADH dehydrogenase</fullName>
    </submittedName>
</protein>
<feature type="transmembrane region" description="Helical" evidence="8">
    <location>
        <begin position="283"/>
        <end position="301"/>
    </location>
</feature>
<dbReference type="PANTHER" id="PTHR42703:SF1">
    <property type="entry name" value="NA(+)_H(+) ANTIPORTER SUBUNIT D1"/>
    <property type="match status" value="1"/>
</dbReference>
<dbReference type="KEGG" id="pef:A7E78_10495"/>
<evidence type="ECO:0000256" key="2">
    <source>
        <dbReference type="ARBA" id="ARBA00005346"/>
    </source>
</evidence>
<dbReference type="PANTHER" id="PTHR42703">
    <property type="entry name" value="NADH DEHYDROGENASE"/>
    <property type="match status" value="1"/>
</dbReference>
<dbReference type="Pfam" id="PF00361">
    <property type="entry name" value="Proton_antipo_M"/>
    <property type="match status" value="1"/>
</dbReference>
<feature type="transmembrane region" description="Helical" evidence="8">
    <location>
        <begin position="75"/>
        <end position="100"/>
    </location>
</feature>
<evidence type="ECO:0000313" key="10">
    <source>
        <dbReference type="EMBL" id="APG28237.1"/>
    </source>
</evidence>
<dbReference type="InterPro" id="IPR050586">
    <property type="entry name" value="CPA3_Na-H_Antiporter_D"/>
</dbReference>
<keyword evidence="3" id="KW-1003">Cell membrane</keyword>